<dbReference type="InterPro" id="IPR029063">
    <property type="entry name" value="SAM-dependent_MTases_sf"/>
</dbReference>
<dbReference type="PANTHER" id="PTHR43861:SF1">
    <property type="entry name" value="TRANS-ACONITATE 2-METHYLTRANSFERASE"/>
    <property type="match status" value="1"/>
</dbReference>
<evidence type="ECO:0000313" key="2">
    <source>
        <dbReference type="Proteomes" id="UP001210231"/>
    </source>
</evidence>
<dbReference type="CDD" id="cd02440">
    <property type="entry name" value="AdoMet_MTases"/>
    <property type="match status" value="1"/>
</dbReference>
<keyword evidence="2" id="KW-1185">Reference proteome</keyword>
<keyword evidence="1" id="KW-0489">Methyltransferase</keyword>
<protein>
    <submittedName>
        <fullName evidence="1">Class I SAM-dependent methyltransferase</fullName>
    </submittedName>
</protein>
<name>A0ABT4UMB6_9BACT</name>
<dbReference type="Gene3D" id="3.40.50.150">
    <property type="entry name" value="Vaccinia Virus protein VP39"/>
    <property type="match status" value="1"/>
</dbReference>
<dbReference type="Proteomes" id="UP001210231">
    <property type="component" value="Unassembled WGS sequence"/>
</dbReference>
<accession>A0ABT4UMB6</accession>
<evidence type="ECO:0000313" key="1">
    <source>
        <dbReference type="EMBL" id="MDA3615977.1"/>
    </source>
</evidence>
<reference evidence="1 2" key="1">
    <citation type="submission" date="2022-12" db="EMBL/GenBank/DDBJ databases">
        <title>Chitinophagaceae gen. sp. nov., a new member of the family Chitinophagaceae, isolated from soil in a chemical factory.</title>
        <authorList>
            <person name="Ke Z."/>
        </authorList>
    </citation>
    <scope>NUCLEOTIDE SEQUENCE [LARGE SCALE GENOMIC DNA]</scope>
    <source>
        <strain evidence="1 2">LY-5</strain>
    </source>
</reference>
<dbReference type="GO" id="GO:0032259">
    <property type="term" value="P:methylation"/>
    <property type="evidence" value="ECO:0007669"/>
    <property type="project" value="UniProtKB-KW"/>
</dbReference>
<keyword evidence="1" id="KW-0808">Transferase</keyword>
<dbReference type="SUPFAM" id="SSF53335">
    <property type="entry name" value="S-adenosyl-L-methionine-dependent methyltransferases"/>
    <property type="match status" value="1"/>
</dbReference>
<dbReference type="Pfam" id="PF13489">
    <property type="entry name" value="Methyltransf_23"/>
    <property type="match status" value="1"/>
</dbReference>
<dbReference type="RefSeq" id="WP_407032306.1">
    <property type="nucleotide sequence ID" value="NZ_JAQGEF010000020.1"/>
</dbReference>
<comment type="caution">
    <text evidence="1">The sequence shown here is derived from an EMBL/GenBank/DDBJ whole genome shotgun (WGS) entry which is preliminary data.</text>
</comment>
<gene>
    <name evidence="1" type="ORF">O3P16_14275</name>
</gene>
<sequence length="208" mass="23342">MAIDKETFNTWNSVGKLYEEKFMHLDIYNHTYDTFLRLLPPDNASVLDIGCGPGNISRYLYNAKPGLKISGMDMSPNMIELAKKNIPAGSFSVLAIQEIHTLAKKYDGIVAGFCIPYLSLEEVSYLIGNIHNLISENGIFYLSFVEGDYNHSGYATASNGMRTYFHYYKPDTMAALLAKHQFKTLNIETVAYGHSPGEKHIVIISKKL</sequence>
<organism evidence="1 2">
    <name type="scientific">Polluticaenibacter yanchengensis</name>
    <dbReference type="NCBI Taxonomy" id="3014562"/>
    <lineage>
        <taxon>Bacteria</taxon>
        <taxon>Pseudomonadati</taxon>
        <taxon>Bacteroidota</taxon>
        <taxon>Chitinophagia</taxon>
        <taxon>Chitinophagales</taxon>
        <taxon>Chitinophagaceae</taxon>
        <taxon>Polluticaenibacter</taxon>
    </lineage>
</organism>
<proteinExistence type="predicted"/>
<dbReference type="PANTHER" id="PTHR43861">
    <property type="entry name" value="TRANS-ACONITATE 2-METHYLTRANSFERASE-RELATED"/>
    <property type="match status" value="1"/>
</dbReference>
<dbReference type="EMBL" id="JAQGEF010000020">
    <property type="protein sequence ID" value="MDA3615977.1"/>
    <property type="molecule type" value="Genomic_DNA"/>
</dbReference>
<dbReference type="GO" id="GO:0008168">
    <property type="term" value="F:methyltransferase activity"/>
    <property type="evidence" value="ECO:0007669"/>
    <property type="project" value="UniProtKB-KW"/>
</dbReference>